<dbReference type="GO" id="GO:0005829">
    <property type="term" value="C:cytosol"/>
    <property type="evidence" value="ECO:0007669"/>
    <property type="project" value="TreeGrafter"/>
</dbReference>
<evidence type="ECO:0000256" key="6">
    <source>
        <dbReference type="SAM" id="MobiDB-lite"/>
    </source>
</evidence>
<comment type="similarity">
    <text evidence="1">Belongs to the class-I aminoacyl-tRNA synthetase family.</text>
</comment>
<evidence type="ECO:0000256" key="5">
    <source>
        <dbReference type="ARBA" id="ARBA00022840"/>
    </source>
</evidence>
<evidence type="ECO:0000313" key="8">
    <source>
        <dbReference type="EMBL" id="GHK53634.1"/>
    </source>
</evidence>
<dbReference type="AlphaFoldDB" id="A0A919HS18"/>
<feature type="compositionally biased region" description="Basic residues" evidence="6">
    <location>
        <begin position="190"/>
        <end position="200"/>
    </location>
</feature>
<reference evidence="8" key="1">
    <citation type="submission" date="2020-10" db="EMBL/GenBank/DDBJ databases">
        <title>Genome Sequence of ESBL Producing Zambian Clinical Strains.</title>
        <authorList>
            <person name="Shawa M."/>
            <person name="Furuta Y."/>
            <person name="Simbotwe M."/>
            <person name="Mulenga E."/>
            <person name="Mubanga M."/>
            <person name="Mulenga G."/>
            <person name="Kaile C."/>
            <person name="Zorigt T."/>
            <person name="Hang'ombe B."/>
            <person name="Higashi H."/>
        </authorList>
    </citation>
    <scope>NUCLEOTIDE SEQUENCE</scope>
    <source>
        <strain evidence="8">Zam_UTH_09</strain>
    </source>
</reference>
<gene>
    <name evidence="8" type="ORF">KPZU09_33700</name>
</gene>
<dbReference type="Proteomes" id="UP000655094">
    <property type="component" value="Unassembled WGS sequence"/>
</dbReference>
<dbReference type="InterPro" id="IPR032678">
    <property type="entry name" value="tRNA-synt_1_cat_dom"/>
</dbReference>
<evidence type="ECO:0000256" key="4">
    <source>
        <dbReference type="ARBA" id="ARBA00022741"/>
    </source>
</evidence>
<dbReference type="GO" id="GO:0006423">
    <property type="term" value="P:cysteinyl-tRNA aminoacylation"/>
    <property type="evidence" value="ECO:0007669"/>
    <property type="project" value="TreeGrafter"/>
</dbReference>
<keyword evidence="5" id="KW-0067">ATP-binding</keyword>
<dbReference type="Pfam" id="PF01406">
    <property type="entry name" value="tRNA-synt_1e"/>
    <property type="match status" value="1"/>
</dbReference>
<evidence type="ECO:0000256" key="3">
    <source>
        <dbReference type="ARBA" id="ARBA00022598"/>
    </source>
</evidence>
<feature type="compositionally biased region" description="Low complexity" evidence="6">
    <location>
        <begin position="201"/>
        <end position="211"/>
    </location>
</feature>
<dbReference type="InterPro" id="IPR014729">
    <property type="entry name" value="Rossmann-like_a/b/a_fold"/>
</dbReference>
<protein>
    <recommendedName>
        <fullName evidence="7">tRNA synthetases class I catalytic domain-containing protein</fullName>
    </recommendedName>
</protein>
<dbReference type="SUPFAM" id="SSF52374">
    <property type="entry name" value="Nucleotidylyl transferase"/>
    <property type="match status" value="1"/>
</dbReference>
<accession>A0A919HS18</accession>
<dbReference type="GO" id="GO:0004817">
    <property type="term" value="F:cysteine-tRNA ligase activity"/>
    <property type="evidence" value="ECO:0007669"/>
    <property type="project" value="TreeGrafter"/>
</dbReference>
<dbReference type="PANTHER" id="PTHR10890">
    <property type="entry name" value="CYSTEINYL-TRNA SYNTHETASE"/>
    <property type="match status" value="1"/>
</dbReference>
<feature type="region of interest" description="Disordered" evidence="6">
    <location>
        <begin position="190"/>
        <end position="211"/>
    </location>
</feature>
<comment type="caution">
    <text evidence="8">The sequence shown here is derived from an EMBL/GenBank/DDBJ whole genome shotgun (WGS) entry which is preliminary data.</text>
</comment>
<dbReference type="PANTHER" id="PTHR10890:SF3">
    <property type="entry name" value="CYSTEINE--TRNA LIGASE, CYTOPLASMIC"/>
    <property type="match status" value="1"/>
</dbReference>
<keyword evidence="3" id="KW-0436">Ligase</keyword>
<dbReference type="Gene3D" id="3.40.50.620">
    <property type="entry name" value="HUPs"/>
    <property type="match status" value="1"/>
</dbReference>
<keyword evidence="4" id="KW-0547">Nucleotide-binding</keyword>
<organism evidence="8 9">
    <name type="scientific">Klebsiella pneumoniae</name>
    <dbReference type="NCBI Taxonomy" id="573"/>
    <lineage>
        <taxon>Bacteria</taxon>
        <taxon>Pseudomonadati</taxon>
        <taxon>Pseudomonadota</taxon>
        <taxon>Gammaproteobacteria</taxon>
        <taxon>Enterobacterales</taxon>
        <taxon>Enterobacteriaceae</taxon>
        <taxon>Klebsiella/Raoultella group</taxon>
        <taxon>Klebsiella</taxon>
        <taxon>Klebsiella pneumoniae complex</taxon>
    </lineage>
</organism>
<dbReference type="GO" id="GO:0005524">
    <property type="term" value="F:ATP binding"/>
    <property type="evidence" value="ECO:0007669"/>
    <property type="project" value="UniProtKB-KW"/>
</dbReference>
<dbReference type="PRINTS" id="PR00983">
    <property type="entry name" value="TRNASYNTHCYS"/>
</dbReference>
<evidence type="ECO:0000256" key="1">
    <source>
        <dbReference type="ARBA" id="ARBA00005594"/>
    </source>
</evidence>
<evidence type="ECO:0000259" key="7">
    <source>
        <dbReference type="Pfam" id="PF01406"/>
    </source>
</evidence>
<sequence>MLKIFNTLTRQKEEFKPIHAGEVGMYVCGITVYDLCHIGHGRTFVSFDVVARYLRFLGYKLKYVRNITDIDDKIIKRANENGESFVALVDRMIAEMHKDFDALNILRPDSEPRATHHIAEIIEITEQLIAKGHAYVADNGDVMFDVPTDPNYGLLSRQDLDQLQAGRASTWLTSSVTRWTSSCGKCRKRASRAGRRRGARAVRAGISSARR</sequence>
<evidence type="ECO:0000313" key="9">
    <source>
        <dbReference type="Proteomes" id="UP000655094"/>
    </source>
</evidence>
<evidence type="ECO:0000256" key="2">
    <source>
        <dbReference type="ARBA" id="ARBA00011245"/>
    </source>
</evidence>
<name>A0A919HS18_KLEPN</name>
<dbReference type="EMBL" id="BNFF01000001">
    <property type="protein sequence ID" value="GHK53634.1"/>
    <property type="molecule type" value="Genomic_DNA"/>
</dbReference>
<proteinExistence type="inferred from homology"/>
<feature type="domain" description="tRNA synthetases class I catalytic" evidence="7">
    <location>
        <begin position="15"/>
        <end position="169"/>
    </location>
</feature>
<comment type="subunit">
    <text evidence="2">Monomer.</text>
</comment>
<dbReference type="InterPro" id="IPR024909">
    <property type="entry name" value="Cys-tRNA/MSH_ligase"/>
</dbReference>